<accession>A0A3B1DAG5</accession>
<gene>
    <name evidence="3" type="ORF">MNBD_NITROSPIRAE03-1823</name>
</gene>
<sequence>MKKLPSIFKSLYPALLIPGFGLISLLIIIIATPSPVFSQDDLLQYLQTKGAELDQKEQQLQRREKALQELERDIMARIKEYQSILERVEKILVKIDTSKEDKIQHVVKTYEKMPPEGAAIRLEDLDEKTAVKVLAFMKPRKAANILAMMAPRKAARLTEKITEIPGLAKLIAKMKKRR</sequence>
<protein>
    <recommendedName>
        <fullName evidence="4">Magnesium transporter MgtE intracellular domain-containing protein</fullName>
    </recommendedName>
</protein>
<dbReference type="SUPFAM" id="SSF158791">
    <property type="entry name" value="MgtE N-terminal domain-like"/>
    <property type="match status" value="1"/>
</dbReference>
<feature type="coiled-coil region" evidence="1">
    <location>
        <begin position="46"/>
        <end position="87"/>
    </location>
</feature>
<organism evidence="3">
    <name type="scientific">hydrothermal vent metagenome</name>
    <dbReference type="NCBI Taxonomy" id="652676"/>
    <lineage>
        <taxon>unclassified sequences</taxon>
        <taxon>metagenomes</taxon>
        <taxon>ecological metagenomes</taxon>
    </lineage>
</organism>
<keyword evidence="2" id="KW-0472">Membrane</keyword>
<evidence type="ECO:0000313" key="3">
    <source>
        <dbReference type="EMBL" id="VAX33833.1"/>
    </source>
</evidence>
<dbReference type="AlphaFoldDB" id="A0A3B1DAG5"/>
<feature type="transmembrane region" description="Helical" evidence="2">
    <location>
        <begin position="12"/>
        <end position="31"/>
    </location>
</feature>
<keyword evidence="2" id="KW-1133">Transmembrane helix</keyword>
<keyword evidence="2" id="KW-0812">Transmembrane</keyword>
<keyword evidence="1" id="KW-0175">Coiled coil</keyword>
<dbReference type="Gene3D" id="1.25.60.10">
    <property type="entry name" value="MgtE N-terminal domain-like"/>
    <property type="match status" value="1"/>
</dbReference>
<evidence type="ECO:0008006" key="4">
    <source>
        <dbReference type="Google" id="ProtNLM"/>
    </source>
</evidence>
<proteinExistence type="predicted"/>
<name>A0A3B1DAG5_9ZZZZ</name>
<dbReference type="InterPro" id="IPR038076">
    <property type="entry name" value="MgtE_N_sf"/>
</dbReference>
<evidence type="ECO:0000256" key="2">
    <source>
        <dbReference type="SAM" id="Phobius"/>
    </source>
</evidence>
<reference evidence="3" key="1">
    <citation type="submission" date="2018-06" db="EMBL/GenBank/DDBJ databases">
        <authorList>
            <person name="Zhirakovskaya E."/>
        </authorList>
    </citation>
    <scope>NUCLEOTIDE SEQUENCE</scope>
</reference>
<evidence type="ECO:0000256" key="1">
    <source>
        <dbReference type="SAM" id="Coils"/>
    </source>
</evidence>
<dbReference type="EMBL" id="UOGI01000207">
    <property type="protein sequence ID" value="VAX33833.1"/>
    <property type="molecule type" value="Genomic_DNA"/>
</dbReference>